<evidence type="ECO:0000313" key="2">
    <source>
        <dbReference type="EMBL" id="KAJ7030093.1"/>
    </source>
</evidence>
<dbReference type="Proteomes" id="UP001218188">
    <property type="component" value="Unassembled WGS sequence"/>
</dbReference>
<comment type="caution">
    <text evidence="2">The sequence shown here is derived from an EMBL/GenBank/DDBJ whole genome shotgun (WGS) entry which is preliminary data.</text>
</comment>
<evidence type="ECO:0000256" key="1">
    <source>
        <dbReference type="SAM" id="MobiDB-lite"/>
    </source>
</evidence>
<dbReference type="AlphaFoldDB" id="A0AAD6SPC0"/>
<accession>A0AAD6SPC0</accession>
<reference evidence="2" key="1">
    <citation type="submission" date="2023-03" db="EMBL/GenBank/DDBJ databases">
        <title>Massive genome expansion in bonnet fungi (Mycena s.s.) driven by repeated elements and novel gene families across ecological guilds.</title>
        <authorList>
            <consortium name="Lawrence Berkeley National Laboratory"/>
            <person name="Harder C.B."/>
            <person name="Miyauchi S."/>
            <person name="Viragh M."/>
            <person name="Kuo A."/>
            <person name="Thoen E."/>
            <person name="Andreopoulos B."/>
            <person name="Lu D."/>
            <person name="Skrede I."/>
            <person name="Drula E."/>
            <person name="Henrissat B."/>
            <person name="Morin E."/>
            <person name="Kohler A."/>
            <person name="Barry K."/>
            <person name="LaButti K."/>
            <person name="Morin E."/>
            <person name="Salamov A."/>
            <person name="Lipzen A."/>
            <person name="Mereny Z."/>
            <person name="Hegedus B."/>
            <person name="Baldrian P."/>
            <person name="Stursova M."/>
            <person name="Weitz H."/>
            <person name="Taylor A."/>
            <person name="Grigoriev I.V."/>
            <person name="Nagy L.G."/>
            <person name="Martin F."/>
            <person name="Kauserud H."/>
        </authorList>
    </citation>
    <scope>NUCLEOTIDE SEQUENCE</scope>
    <source>
        <strain evidence="2">CBHHK200</strain>
    </source>
</reference>
<gene>
    <name evidence="2" type="ORF">C8F04DRAFT_1187056</name>
</gene>
<feature type="region of interest" description="Disordered" evidence="1">
    <location>
        <begin position="1"/>
        <end position="23"/>
    </location>
</feature>
<organism evidence="2 3">
    <name type="scientific">Mycena alexandri</name>
    <dbReference type="NCBI Taxonomy" id="1745969"/>
    <lineage>
        <taxon>Eukaryota</taxon>
        <taxon>Fungi</taxon>
        <taxon>Dikarya</taxon>
        <taxon>Basidiomycota</taxon>
        <taxon>Agaricomycotina</taxon>
        <taxon>Agaricomycetes</taxon>
        <taxon>Agaricomycetidae</taxon>
        <taxon>Agaricales</taxon>
        <taxon>Marasmiineae</taxon>
        <taxon>Mycenaceae</taxon>
        <taxon>Mycena</taxon>
    </lineage>
</organism>
<feature type="compositionally biased region" description="Basic residues" evidence="1">
    <location>
        <begin position="10"/>
        <end position="19"/>
    </location>
</feature>
<evidence type="ECO:0000313" key="3">
    <source>
        <dbReference type="Proteomes" id="UP001218188"/>
    </source>
</evidence>
<name>A0AAD6SPC0_9AGAR</name>
<proteinExistence type="predicted"/>
<protein>
    <submittedName>
        <fullName evidence="2">Uncharacterized protein</fullName>
    </submittedName>
</protein>
<sequence length="214" mass="24162">MCSLLSSARRTPHMGVKPKPRGEWRTQRYNKTLARYGEPATSQNKTQVSCKTHRILIDGCKIALRRTPETMDGAYGLNSGGERTLTRTEDRDNISWVEHSLSIESAGEQGHSRTKSFSGQFVRNYAGTFLGATVRNKPSRTVWEYQTLQEEPQCEDHLETDSARVPRLSPDTVALWYTGIEDLLTLRARRLLGTKIVDVRIETITDGLKHNGSE</sequence>
<keyword evidence="3" id="KW-1185">Reference proteome</keyword>
<dbReference type="EMBL" id="JARJCM010000094">
    <property type="protein sequence ID" value="KAJ7030093.1"/>
    <property type="molecule type" value="Genomic_DNA"/>
</dbReference>